<sequence length="157" mass="17910">MYIMKNFYPYWKVIISFTLCPAVAGYFLGTYIMITSLVFHEGYESLDNVLDMILIIVFVPFLISLGAFAIFCVPAFIAAAIYATFRLRKSWYSFAFILIIGGLAAHFWLPVIWSLDYISWELTYIFNMYSVLGSVSSLFVAYFALPNKTAVPPARLL</sequence>
<keyword evidence="1" id="KW-0472">Membrane</keyword>
<dbReference type="EMBL" id="PIPO01000005">
    <property type="protein sequence ID" value="RUO31134.1"/>
    <property type="molecule type" value="Genomic_DNA"/>
</dbReference>
<proteinExistence type="predicted"/>
<dbReference type="AlphaFoldDB" id="A0A432WE24"/>
<protein>
    <submittedName>
        <fullName evidence="2">Uncharacterized protein</fullName>
    </submittedName>
</protein>
<organism evidence="2 3">
    <name type="scientific">Aliidiomarina soli</name>
    <dbReference type="NCBI Taxonomy" id="1928574"/>
    <lineage>
        <taxon>Bacteria</taxon>
        <taxon>Pseudomonadati</taxon>
        <taxon>Pseudomonadota</taxon>
        <taxon>Gammaproteobacteria</taxon>
        <taxon>Alteromonadales</taxon>
        <taxon>Idiomarinaceae</taxon>
        <taxon>Aliidiomarina</taxon>
    </lineage>
</organism>
<comment type="caution">
    <text evidence="2">The sequence shown here is derived from an EMBL/GenBank/DDBJ whole genome shotgun (WGS) entry which is preliminary data.</text>
</comment>
<reference evidence="2 3" key="1">
    <citation type="journal article" date="2011" name="Front. Microbiol.">
        <title>Genomic signatures of strain selection and enhancement in Bacillus atrophaeus var. globigii, a historical biowarfare simulant.</title>
        <authorList>
            <person name="Gibbons H.S."/>
            <person name="Broomall S.M."/>
            <person name="McNew L.A."/>
            <person name="Daligault H."/>
            <person name="Chapman C."/>
            <person name="Bruce D."/>
            <person name="Karavis M."/>
            <person name="Krepps M."/>
            <person name="McGregor P.A."/>
            <person name="Hong C."/>
            <person name="Park K.H."/>
            <person name="Akmal A."/>
            <person name="Feldman A."/>
            <person name="Lin J.S."/>
            <person name="Chang W.E."/>
            <person name="Higgs B.W."/>
            <person name="Demirev P."/>
            <person name="Lindquist J."/>
            <person name="Liem A."/>
            <person name="Fochler E."/>
            <person name="Read T.D."/>
            <person name="Tapia R."/>
            <person name="Johnson S."/>
            <person name="Bishop-Lilly K.A."/>
            <person name="Detter C."/>
            <person name="Han C."/>
            <person name="Sozhamannan S."/>
            <person name="Rosenzweig C.N."/>
            <person name="Skowronski E.W."/>
        </authorList>
    </citation>
    <scope>NUCLEOTIDE SEQUENCE [LARGE SCALE GENOMIC DNA]</scope>
    <source>
        <strain evidence="2 3">Y4G10-17</strain>
    </source>
</reference>
<feature type="transmembrane region" description="Helical" evidence="1">
    <location>
        <begin position="125"/>
        <end position="145"/>
    </location>
</feature>
<keyword evidence="1" id="KW-1133">Transmembrane helix</keyword>
<evidence type="ECO:0000313" key="2">
    <source>
        <dbReference type="EMBL" id="RUO31134.1"/>
    </source>
</evidence>
<evidence type="ECO:0000313" key="3">
    <source>
        <dbReference type="Proteomes" id="UP000287823"/>
    </source>
</evidence>
<name>A0A432WE24_9GAMM</name>
<evidence type="ECO:0000256" key="1">
    <source>
        <dbReference type="SAM" id="Phobius"/>
    </source>
</evidence>
<keyword evidence="3" id="KW-1185">Reference proteome</keyword>
<feature type="transmembrane region" description="Helical" evidence="1">
    <location>
        <begin position="54"/>
        <end position="82"/>
    </location>
</feature>
<gene>
    <name evidence="2" type="ORF">CWE14_11605</name>
</gene>
<feature type="transmembrane region" description="Helical" evidence="1">
    <location>
        <begin position="12"/>
        <end position="34"/>
    </location>
</feature>
<keyword evidence="1" id="KW-0812">Transmembrane</keyword>
<accession>A0A432WE24</accession>
<dbReference type="Proteomes" id="UP000287823">
    <property type="component" value="Unassembled WGS sequence"/>
</dbReference>
<feature type="transmembrane region" description="Helical" evidence="1">
    <location>
        <begin position="94"/>
        <end position="113"/>
    </location>
</feature>